<organism evidence="3">
    <name type="scientific">Physcomitrium patens</name>
    <name type="common">Spreading-leaved earth moss</name>
    <name type="synonym">Physcomitrella patens</name>
    <dbReference type="NCBI Taxonomy" id="3218"/>
    <lineage>
        <taxon>Eukaryota</taxon>
        <taxon>Viridiplantae</taxon>
        <taxon>Streptophyta</taxon>
        <taxon>Embryophyta</taxon>
        <taxon>Bryophyta</taxon>
        <taxon>Bryophytina</taxon>
        <taxon>Bryopsida</taxon>
        <taxon>Funariidae</taxon>
        <taxon>Funariales</taxon>
        <taxon>Funariaceae</taxon>
        <taxon>Physcomitrium</taxon>
    </lineage>
</organism>
<protein>
    <recommendedName>
        <fullName evidence="6">Elongator complex protein 6</fullName>
    </recommendedName>
</protein>
<accession>A0A2K1L3V9</accession>
<dbReference type="Pfam" id="PF09807">
    <property type="entry name" value="ELP6"/>
    <property type="match status" value="1"/>
</dbReference>
<dbReference type="KEGG" id="ppp:112295139"/>
<dbReference type="PANTHER" id="PTHR16184:SF6">
    <property type="entry name" value="ELONGATOR COMPLEX PROTEIN 6"/>
    <property type="match status" value="1"/>
</dbReference>
<dbReference type="EnsemblPlants" id="Pp3c2_31740V3.1">
    <property type="protein sequence ID" value="Pp3c2_31740V3.1"/>
    <property type="gene ID" value="Pp3c2_31740"/>
</dbReference>
<dbReference type="AlphaFoldDB" id="A0A2K1L3V9"/>
<dbReference type="OMA" id="MFTELNS"/>
<dbReference type="Proteomes" id="UP000006727">
    <property type="component" value="Chromosome 2"/>
</dbReference>
<reference evidence="3 5" key="2">
    <citation type="journal article" date="2018" name="Plant J.">
        <title>The Physcomitrella patens chromosome-scale assembly reveals moss genome structure and evolution.</title>
        <authorList>
            <person name="Lang D."/>
            <person name="Ullrich K.K."/>
            <person name="Murat F."/>
            <person name="Fuchs J."/>
            <person name="Jenkins J."/>
            <person name="Haas F.B."/>
            <person name="Piednoel M."/>
            <person name="Gundlach H."/>
            <person name="Van Bel M."/>
            <person name="Meyberg R."/>
            <person name="Vives C."/>
            <person name="Morata J."/>
            <person name="Symeonidi A."/>
            <person name="Hiss M."/>
            <person name="Muchero W."/>
            <person name="Kamisugi Y."/>
            <person name="Saleh O."/>
            <person name="Blanc G."/>
            <person name="Decker E.L."/>
            <person name="van Gessel N."/>
            <person name="Grimwood J."/>
            <person name="Hayes R.D."/>
            <person name="Graham S.W."/>
            <person name="Gunter L.E."/>
            <person name="McDaniel S.F."/>
            <person name="Hoernstein S.N.W."/>
            <person name="Larsson A."/>
            <person name="Li F.W."/>
            <person name="Perroud P.F."/>
            <person name="Phillips J."/>
            <person name="Ranjan P."/>
            <person name="Rokshar D.S."/>
            <person name="Rothfels C.J."/>
            <person name="Schneider L."/>
            <person name="Shu S."/>
            <person name="Stevenson D.W."/>
            <person name="Thummler F."/>
            <person name="Tillich M."/>
            <person name="Villarreal Aguilar J.C."/>
            <person name="Widiez T."/>
            <person name="Wong G.K."/>
            <person name="Wymore A."/>
            <person name="Zhang Y."/>
            <person name="Zimmer A.D."/>
            <person name="Quatrano R.S."/>
            <person name="Mayer K.F.X."/>
            <person name="Goodstein D."/>
            <person name="Casacuberta J.M."/>
            <person name="Vandepoele K."/>
            <person name="Reski R."/>
            <person name="Cuming A.C."/>
            <person name="Tuskan G.A."/>
            <person name="Maumus F."/>
            <person name="Salse J."/>
            <person name="Schmutz J."/>
            <person name="Rensing S.A."/>
        </authorList>
    </citation>
    <scope>NUCLEOTIDE SEQUENCE [LARGE SCALE GENOMIC DNA]</scope>
    <source>
        <strain evidence="4 5">cv. Gransden 2004</strain>
    </source>
</reference>
<dbReference type="OrthoDB" id="9995306at2759"/>
<evidence type="ECO:0000313" key="3">
    <source>
        <dbReference type="EMBL" id="PNR60714.1"/>
    </source>
</evidence>
<comment type="similarity">
    <text evidence="2">Belongs to the ELP6 family.</text>
</comment>
<dbReference type="FunCoup" id="A0A2K1L3V9">
    <property type="interactions" value="2309"/>
</dbReference>
<dbReference type="InterPro" id="IPR018627">
    <property type="entry name" value="ELP6"/>
</dbReference>
<evidence type="ECO:0008006" key="6">
    <source>
        <dbReference type="Google" id="ProtNLM"/>
    </source>
</evidence>
<dbReference type="EMBL" id="ABEU02000002">
    <property type="protein sequence ID" value="PNR60714.1"/>
    <property type="molecule type" value="Genomic_DNA"/>
</dbReference>
<reference evidence="3 5" key="1">
    <citation type="journal article" date="2008" name="Science">
        <title>The Physcomitrella genome reveals evolutionary insights into the conquest of land by plants.</title>
        <authorList>
            <person name="Rensing S."/>
            <person name="Lang D."/>
            <person name="Zimmer A."/>
            <person name="Terry A."/>
            <person name="Salamov A."/>
            <person name="Shapiro H."/>
            <person name="Nishiyama T."/>
            <person name="Perroud P.-F."/>
            <person name="Lindquist E."/>
            <person name="Kamisugi Y."/>
            <person name="Tanahashi T."/>
            <person name="Sakakibara K."/>
            <person name="Fujita T."/>
            <person name="Oishi K."/>
            <person name="Shin-I T."/>
            <person name="Kuroki Y."/>
            <person name="Toyoda A."/>
            <person name="Suzuki Y."/>
            <person name="Hashimoto A."/>
            <person name="Yamaguchi K."/>
            <person name="Sugano A."/>
            <person name="Kohara Y."/>
            <person name="Fujiyama A."/>
            <person name="Anterola A."/>
            <person name="Aoki S."/>
            <person name="Ashton N."/>
            <person name="Barbazuk W.B."/>
            <person name="Barker E."/>
            <person name="Bennetzen J."/>
            <person name="Bezanilla M."/>
            <person name="Blankenship R."/>
            <person name="Cho S.H."/>
            <person name="Dutcher S."/>
            <person name="Estelle M."/>
            <person name="Fawcett J.A."/>
            <person name="Gundlach H."/>
            <person name="Hanada K."/>
            <person name="Heyl A."/>
            <person name="Hicks K.A."/>
            <person name="Hugh J."/>
            <person name="Lohr M."/>
            <person name="Mayer K."/>
            <person name="Melkozernov A."/>
            <person name="Murata T."/>
            <person name="Nelson D."/>
            <person name="Pils B."/>
            <person name="Prigge M."/>
            <person name="Reiss B."/>
            <person name="Renner T."/>
            <person name="Rombauts S."/>
            <person name="Rushton P."/>
            <person name="Sanderfoot A."/>
            <person name="Schween G."/>
            <person name="Shiu S.-H."/>
            <person name="Stueber K."/>
            <person name="Theodoulou F.L."/>
            <person name="Tu H."/>
            <person name="Van de Peer Y."/>
            <person name="Verrier P.J."/>
            <person name="Waters E."/>
            <person name="Wood A."/>
            <person name="Yang L."/>
            <person name="Cove D."/>
            <person name="Cuming A."/>
            <person name="Hasebe M."/>
            <person name="Lucas S."/>
            <person name="Mishler D.B."/>
            <person name="Reski R."/>
            <person name="Grigoriev I."/>
            <person name="Quatrano R.S."/>
            <person name="Boore J.L."/>
        </authorList>
    </citation>
    <scope>NUCLEOTIDE SEQUENCE [LARGE SCALE GENOMIC DNA]</scope>
    <source>
        <strain evidence="4 5">cv. Gransden 2004</strain>
    </source>
</reference>
<dbReference type="STRING" id="3218.A0A2K1L3V9"/>
<sequence length="279" mass="30090">MLEEALDWKGDGLPPGALILIEDCVAAKGGFLLTFMLKKLLTSSAHGDGSFARTRVVFVAMAEPFSHYGRIAKKQGCNLLHCRDNGQLVFLDLMAAGNPLTSQVRGSTEQVSSPLQRLYQIVYGIVKKMKSHNASDRTVIMIDDASLLEISAGGKSDQVLSFLQYCRAIHTGNNRCSVVVLVHGDTDFRYGAAGLDSGGYGEQGGQTSSSLAQELDHIADVTISVDPLSTGLANDVHGQVTITHWSDVLSSRESRQGVQTLQFKLMENNTSFFHPGGCL</sequence>
<dbReference type="PANTHER" id="PTHR16184">
    <property type="entry name" value="ELONGATOR COMPLEX PROTEIN 6"/>
    <property type="match status" value="1"/>
</dbReference>
<dbReference type="GeneID" id="112295139"/>
<dbReference type="GO" id="GO:0033588">
    <property type="term" value="C:elongator holoenzyme complex"/>
    <property type="evidence" value="ECO:0000318"/>
    <property type="project" value="GO_Central"/>
</dbReference>
<name>A0A2K1L3V9_PHYPA</name>
<evidence type="ECO:0000313" key="5">
    <source>
        <dbReference type="Proteomes" id="UP000006727"/>
    </source>
</evidence>
<dbReference type="UniPathway" id="UPA00988"/>
<evidence type="ECO:0000313" key="4">
    <source>
        <dbReference type="EnsemblPlants" id="Pp3c2_31740V3.1"/>
    </source>
</evidence>
<gene>
    <name evidence="4" type="primary">LOC112295139</name>
    <name evidence="3" type="ORF">PHYPA_003507</name>
</gene>
<dbReference type="PaxDb" id="3218-PP1S371_9V6.1"/>
<dbReference type="InterPro" id="IPR027417">
    <property type="entry name" value="P-loop_NTPase"/>
</dbReference>
<comment type="pathway">
    <text evidence="1">tRNA modification; 5-methoxycarbonylmethyl-2-thiouridine-tRNA biosynthesis.</text>
</comment>
<dbReference type="RefSeq" id="XP_024402130.1">
    <property type="nucleotide sequence ID" value="XM_024546362.2"/>
</dbReference>
<proteinExistence type="inferred from homology"/>
<evidence type="ECO:0000256" key="2">
    <source>
        <dbReference type="ARBA" id="ARBA00008837"/>
    </source>
</evidence>
<dbReference type="Gramene" id="Pp3c2_31740V3.1">
    <property type="protein sequence ID" value="Pp3c2_31740V3.1"/>
    <property type="gene ID" value="Pp3c2_31740"/>
</dbReference>
<dbReference type="Gramene" id="Pp3c2_31740V3.2">
    <property type="protein sequence ID" value="Pp3c2_31740V3.2"/>
    <property type="gene ID" value="Pp3c2_31740"/>
</dbReference>
<dbReference type="FunFam" id="3.40.50.300:FF:005107">
    <property type="entry name" value="Predicted protein"/>
    <property type="match status" value="1"/>
</dbReference>
<dbReference type="CDD" id="cd19495">
    <property type="entry name" value="Elp6"/>
    <property type="match status" value="1"/>
</dbReference>
<dbReference type="EnsemblPlants" id="Pp3c2_31740V3.2">
    <property type="protein sequence ID" value="Pp3c2_31740V3.2"/>
    <property type="gene ID" value="Pp3c2_31740"/>
</dbReference>
<reference evidence="4" key="3">
    <citation type="submission" date="2020-12" db="UniProtKB">
        <authorList>
            <consortium name="EnsemblPlants"/>
        </authorList>
    </citation>
    <scope>IDENTIFICATION</scope>
</reference>
<evidence type="ECO:0000256" key="1">
    <source>
        <dbReference type="ARBA" id="ARBA00005043"/>
    </source>
</evidence>
<dbReference type="Gene3D" id="3.40.50.300">
    <property type="entry name" value="P-loop containing nucleotide triphosphate hydrolases"/>
    <property type="match status" value="1"/>
</dbReference>
<keyword evidence="5" id="KW-1185">Reference proteome</keyword>
<dbReference type="GO" id="GO:0002098">
    <property type="term" value="P:tRNA wobble uridine modification"/>
    <property type="evidence" value="ECO:0007669"/>
    <property type="project" value="InterPro"/>
</dbReference>